<accession>A0A9W7XGW0</accession>
<organism evidence="1 2">
    <name type="scientific">Coemansia asiatica</name>
    <dbReference type="NCBI Taxonomy" id="1052880"/>
    <lineage>
        <taxon>Eukaryota</taxon>
        <taxon>Fungi</taxon>
        <taxon>Fungi incertae sedis</taxon>
        <taxon>Zoopagomycota</taxon>
        <taxon>Kickxellomycotina</taxon>
        <taxon>Kickxellomycetes</taxon>
        <taxon>Kickxellales</taxon>
        <taxon>Kickxellaceae</taxon>
        <taxon>Coemansia</taxon>
    </lineage>
</organism>
<evidence type="ECO:0000313" key="1">
    <source>
        <dbReference type="EMBL" id="KAJ1642293.1"/>
    </source>
</evidence>
<sequence length="377" mass="42102">MLSNYNSQPVPILGYSSMPTVQFSSKAVTVTAIDETDLEGTISIDDIPDIHQLPLARDIKQGAIKQTIICDEIIAHEIQPRQLSNANLPRQMFQICGRSIDNKRIFPFDQFSACIHVAATHMVQNLGNQNMDKFGHIGFWSPRIKLLYARGLAAYKEACLAGDPSMIVDDIYVMAQISIKPFLLSLTFCAFPFSSMRTCQVRVARGTRPKSFMPDFHLSNDPSGLTRLITPPISDVILVNPQTQRLSEGLLSNFFVTYFTPQQKPSTPEQRKILGNYLLVCAPLETIHANSMVDALWSICKRDGITVSFAGANLTGALKKKWSGAFIVNSAFCLLPIDTMYLTDKYRTLIEFGKCPLVSHLQDSLLEMFHNTEPAYL</sequence>
<keyword evidence="2" id="KW-1185">Reference proteome</keyword>
<dbReference type="InterPro" id="IPR043132">
    <property type="entry name" value="BCAT-like_C"/>
</dbReference>
<dbReference type="EMBL" id="JANBOH010000433">
    <property type="protein sequence ID" value="KAJ1642293.1"/>
    <property type="molecule type" value="Genomic_DNA"/>
</dbReference>
<gene>
    <name evidence="1" type="ORF">LPJ64_005850</name>
</gene>
<protein>
    <submittedName>
        <fullName evidence="1">Uncharacterized protein</fullName>
    </submittedName>
</protein>
<dbReference type="AlphaFoldDB" id="A0A9W7XGW0"/>
<name>A0A9W7XGW0_9FUNG</name>
<reference evidence="1" key="1">
    <citation type="submission" date="2022-07" db="EMBL/GenBank/DDBJ databases">
        <title>Phylogenomic reconstructions and comparative analyses of Kickxellomycotina fungi.</title>
        <authorList>
            <person name="Reynolds N.K."/>
            <person name="Stajich J.E."/>
            <person name="Barry K."/>
            <person name="Grigoriev I.V."/>
            <person name="Crous P."/>
            <person name="Smith M.E."/>
        </authorList>
    </citation>
    <scope>NUCLEOTIDE SEQUENCE</scope>
    <source>
        <strain evidence="1">NBRC 105413</strain>
    </source>
</reference>
<dbReference type="Gene3D" id="3.20.10.10">
    <property type="entry name" value="D-amino Acid Aminotransferase, subunit A, domain 2"/>
    <property type="match status" value="1"/>
</dbReference>
<proteinExistence type="predicted"/>
<comment type="caution">
    <text evidence="1">The sequence shown here is derived from an EMBL/GenBank/DDBJ whole genome shotgun (WGS) entry which is preliminary data.</text>
</comment>
<dbReference type="Proteomes" id="UP001145021">
    <property type="component" value="Unassembled WGS sequence"/>
</dbReference>
<evidence type="ECO:0000313" key="2">
    <source>
        <dbReference type="Proteomes" id="UP001145021"/>
    </source>
</evidence>